<name>A0A7S3MBT4_9STRA</name>
<evidence type="ECO:0000313" key="2">
    <source>
        <dbReference type="EMBL" id="CAE0294649.1"/>
    </source>
</evidence>
<proteinExistence type="predicted"/>
<reference evidence="1" key="1">
    <citation type="submission" date="2021-01" db="EMBL/GenBank/DDBJ databases">
        <authorList>
            <person name="Corre E."/>
            <person name="Pelletier E."/>
            <person name="Niang G."/>
            <person name="Scheremetjew M."/>
            <person name="Finn R."/>
            <person name="Kale V."/>
            <person name="Holt S."/>
            <person name="Cochrane G."/>
            <person name="Meng A."/>
            <person name="Brown T."/>
            <person name="Cohen L."/>
        </authorList>
    </citation>
    <scope>NUCLEOTIDE SEQUENCE</scope>
    <source>
        <strain evidence="1">CCAP 955/1</strain>
    </source>
</reference>
<dbReference type="EMBL" id="HBIC01046062">
    <property type="protein sequence ID" value="CAE0294649.1"/>
    <property type="molecule type" value="Transcribed_RNA"/>
</dbReference>
<dbReference type="EMBL" id="HBIC01046061">
    <property type="protein sequence ID" value="CAE0294648.1"/>
    <property type="molecule type" value="Transcribed_RNA"/>
</dbReference>
<gene>
    <name evidence="1" type="ORF">SELO1098_LOCUS23500</name>
    <name evidence="2" type="ORF">SELO1098_LOCUS23501</name>
</gene>
<accession>A0A7S3MBT4</accession>
<dbReference type="SUPFAM" id="SSF53448">
    <property type="entry name" value="Nucleotide-diphospho-sugar transferases"/>
    <property type="match status" value="1"/>
</dbReference>
<sequence length="380" mass="41646">MAEICAKFPVRVVLVWLALVAICYNLFSVHDPDTAQIMYIPPSHLVDAVVFVAMGAMASDPMVDYSIASVRKLGKWNGEIYVVTDIPTCFADAVQEYDIKTIQVPSAKSIIEIKSLKPRLITLMPAHVSGVLYIDVDILVTKNLAMFFRDLGTMIYTKQLEINHGKDDKKESESKSKEPALDVVTTTDKKKGVAVTLEIDPPFDFAAFLDAKGHFVGFCSGCEKWHSGVVWLRRGKGEACLQKWGELLLSGQFNTDQESLDAAEKAGACPNLFSFPTRHLLFAKDYIAMVFTSGQTFVHLTAAGRPEDTDYFYREIMVPHIRNSLHPPLNPNKLLRRKVCKAVTPVEALKQAATATVPTTGAAAAGAEAKAPKPVVATSA</sequence>
<dbReference type="AlphaFoldDB" id="A0A7S3MBT4"/>
<dbReference type="InterPro" id="IPR029044">
    <property type="entry name" value="Nucleotide-diphossugar_trans"/>
</dbReference>
<evidence type="ECO:0000313" key="1">
    <source>
        <dbReference type="EMBL" id="CAE0294648.1"/>
    </source>
</evidence>
<organism evidence="1">
    <name type="scientific">Spumella elongata</name>
    <dbReference type="NCBI Taxonomy" id="89044"/>
    <lineage>
        <taxon>Eukaryota</taxon>
        <taxon>Sar</taxon>
        <taxon>Stramenopiles</taxon>
        <taxon>Ochrophyta</taxon>
        <taxon>Chrysophyceae</taxon>
        <taxon>Chromulinales</taxon>
        <taxon>Chromulinaceae</taxon>
        <taxon>Spumella</taxon>
    </lineage>
</organism>
<protein>
    <submittedName>
        <fullName evidence="1">Uncharacterized protein</fullName>
    </submittedName>
</protein>